<comment type="caution">
    <text evidence="1">The sequence shown here is derived from an EMBL/GenBank/DDBJ whole genome shotgun (WGS) entry which is preliminary data.</text>
</comment>
<protein>
    <submittedName>
        <fullName evidence="1">Zinc-regulated transporter 3</fullName>
    </submittedName>
</protein>
<keyword evidence="2" id="KW-1185">Reference proteome</keyword>
<accession>A0ACA9Y0Q3</accession>
<sequence length="482" mass="53983">MNHQGLRTFASINHNLSKLIMTSILQLFNDLWDNLGQAWSLTILSSLLCILGCFVIFIDDLYNWIFPSRFTRDHPFKLNENLSFLIASLSFSSGCLIFTSLYRLLPKGYAYFEDSGLKGHLNAYLVGSFVFGLALCLSLNGILHMITSESVVHCSHDLEGGHHDHEHGHNHDDNDHSKVADHEHQEQEIIHVDENTPLMPQIKKKFSLIHLFRKEDVGECKGYSSAEICVNDVKKLHYCELPVSLKGDNDNDNHSVHSLYSREVHSPHHEHEQADHDNHLEHHHSHGHSHHQIDNHSHYQNEGAKSTHSDHHHHISTPISRLLMIGIQTTLAITLHKLPEGFITFVTSEADSRLGLEIFLSLLVHNFIEGFSMCLPLYYSFSNSPNSKYAKLKSILIGGGLGGISQPLGGVLGMSFLKVSHYNIKDLNFVFGIIMSITSGFLTVVALTMFGSAIGFNRGPNFVVVWTLVGMSVIGGSLILND</sequence>
<proteinExistence type="predicted"/>
<evidence type="ECO:0000313" key="1">
    <source>
        <dbReference type="EMBL" id="CAH6718351.1"/>
    </source>
</evidence>
<reference evidence="1" key="1">
    <citation type="submission" date="2022-06" db="EMBL/GenBank/DDBJ databases">
        <authorList>
            <person name="Legras J.-L."/>
            <person name="Devillers H."/>
            <person name="Grondin C."/>
        </authorList>
    </citation>
    <scope>NUCLEOTIDE SEQUENCE</scope>
    <source>
        <strain evidence="1">CLIB 1444</strain>
    </source>
</reference>
<gene>
    <name evidence="1" type="ORF">CLIB1444_01S04808</name>
</gene>
<evidence type="ECO:0000313" key="2">
    <source>
        <dbReference type="Proteomes" id="UP001152531"/>
    </source>
</evidence>
<name>A0ACA9Y0Q3_9ASCO</name>
<dbReference type="Proteomes" id="UP001152531">
    <property type="component" value="Unassembled WGS sequence"/>
</dbReference>
<organism evidence="1 2">
    <name type="scientific">[Candida] jaroonii</name>
    <dbReference type="NCBI Taxonomy" id="467808"/>
    <lineage>
        <taxon>Eukaryota</taxon>
        <taxon>Fungi</taxon>
        <taxon>Dikarya</taxon>
        <taxon>Ascomycota</taxon>
        <taxon>Saccharomycotina</taxon>
        <taxon>Pichiomycetes</taxon>
        <taxon>Debaryomycetaceae</taxon>
        <taxon>Yamadazyma</taxon>
    </lineage>
</organism>
<dbReference type="EMBL" id="CALSDN010000001">
    <property type="protein sequence ID" value="CAH6718351.1"/>
    <property type="molecule type" value="Genomic_DNA"/>
</dbReference>